<feature type="region of interest" description="Disordered" evidence="1">
    <location>
        <begin position="32"/>
        <end position="58"/>
    </location>
</feature>
<evidence type="ECO:0000313" key="2">
    <source>
        <dbReference type="EMBL" id="JAE35589.1"/>
    </source>
</evidence>
<evidence type="ECO:0000256" key="1">
    <source>
        <dbReference type="SAM" id="MobiDB-lite"/>
    </source>
</evidence>
<organism evidence="2">
    <name type="scientific">Arundo donax</name>
    <name type="common">Giant reed</name>
    <name type="synonym">Donax arundinaceus</name>
    <dbReference type="NCBI Taxonomy" id="35708"/>
    <lineage>
        <taxon>Eukaryota</taxon>
        <taxon>Viridiplantae</taxon>
        <taxon>Streptophyta</taxon>
        <taxon>Embryophyta</taxon>
        <taxon>Tracheophyta</taxon>
        <taxon>Spermatophyta</taxon>
        <taxon>Magnoliopsida</taxon>
        <taxon>Liliopsida</taxon>
        <taxon>Poales</taxon>
        <taxon>Poaceae</taxon>
        <taxon>PACMAD clade</taxon>
        <taxon>Arundinoideae</taxon>
        <taxon>Arundineae</taxon>
        <taxon>Arundo</taxon>
    </lineage>
</organism>
<sequence>MNIIQVYDFVYSSTRMWPVSCTKCPMPPWHGHLRASTGATRPRRSPASRRCVSRCGQP</sequence>
<reference evidence="2" key="1">
    <citation type="submission" date="2014-09" db="EMBL/GenBank/DDBJ databases">
        <authorList>
            <person name="Magalhaes I.L.F."/>
            <person name="Oliveira U."/>
            <person name="Santos F.R."/>
            <person name="Vidigal T.H.D.A."/>
            <person name="Brescovit A.D."/>
            <person name="Santos A.J."/>
        </authorList>
    </citation>
    <scope>NUCLEOTIDE SEQUENCE</scope>
    <source>
        <tissue evidence="2">Shoot tissue taken approximately 20 cm above the soil surface</tissue>
    </source>
</reference>
<accession>A0A0A9HIG3</accession>
<protein>
    <submittedName>
        <fullName evidence="2">Uncharacterized protein</fullName>
    </submittedName>
</protein>
<feature type="compositionally biased region" description="Low complexity" evidence="1">
    <location>
        <begin position="48"/>
        <end position="58"/>
    </location>
</feature>
<reference evidence="2" key="2">
    <citation type="journal article" date="2015" name="Data Brief">
        <title>Shoot transcriptome of the giant reed, Arundo donax.</title>
        <authorList>
            <person name="Barrero R.A."/>
            <person name="Guerrero F.D."/>
            <person name="Moolhuijzen P."/>
            <person name="Goolsby J.A."/>
            <person name="Tidwell J."/>
            <person name="Bellgard S.E."/>
            <person name="Bellgard M.I."/>
        </authorList>
    </citation>
    <scope>NUCLEOTIDE SEQUENCE</scope>
    <source>
        <tissue evidence="2">Shoot tissue taken approximately 20 cm above the soil surface</tissue>
    </source>
</reference>
<dbReference type="AlphaFoldDB" id="A0A0A9HIG3"/>
<name>A0A0A9HIG3_ARUDO</name>
<dbReference type="EMBL" id="GBRH01162307">
    <property type="protein sequence ID" value="JAE35589.1"/>
    <property type="molecule type" value="Transcribed_RNA"/>
</dbReference>
<proteinExistence type="predicted"/>